<dbReference type="Proteomes" id="UP000826656">
    <property type="component" value="Unassembled WGS sequence"/>
</dbReference>
<proteinExistence type="predicted"/>
<dbReference type="EMBL" id="JAIVGD010000028">
    <property type="protein sequence ID" value="KAH0738197.1"/>
    <property type="molecule type" value="Genomic_DNA"/>
</dbReference>
<reference evidence="1 2" key="1">
    <citation type="journal article" date="2021" name="bioRxiv">
        <title>Chromosome-scale and haplotype-resolved genome assembly of a tetraploid potato cultivar.</title>
        <authorList>
            <person name="Sun H."/>
            <person name="Jiao W.-B."/>
            <person name="Krause K."/>
            <person name="Campoy J.A."/>
            <person name="Goel M."/>
            <person name="Folz-Donahue K."/>
            <person name="Kukat C."/>
            <person name="Huettel B."/>
            <person name="Schneeberger K."/>
        </authorList>
    </citation>
    <scope>NUCLEOTIDE SEQUENCE [LARGE SCALE GENOMIC DNA]</scope>
    <source>
        <strain evidence="1">SolTubOtavaFocal</strain>
        <tissue evidence="1">Leaves</tissue>
    </source>
</reference>
<keyword evidence="2" id="KW-1185">Reference proteome</keyword>
<organism evidence="1 2">
    <name type="scientific">Solanum tuberosum</name>
    <name type="common">Potato</name>
    <dbReference type="NCBI Taxonomy" id="4113"/>
    <lineage>
        <taxon>Eukaryota</taxon>
        <taxon>Viridiplantae</taxon>
        <taxon>Streptophyta</taxon>
        <taxon>Embryophyta</taxon>
        <taxon>Tracheophyta</taxon>
        <taxon>Spermatophyta</taxon>
        <taxon>Magnoliopsida</taxon>
        <taxon>eudicotyledons</taxon>
        <taxon>Gunneridae</taxon>
        <taxon>Pentapetalae</taxon>
        <taxon>asterids</taxon>
        <taxon>lamiids</taxon>
        <taxon>Solanales</taxon>
        <taxon>Solanaceae</taxon>
        <taxon>Solanoideae</taxon>
        <taxon>Solaneae</taxon>
        <taxon>Solanum</taxon>
    </lineage>
</organism>
<accession>A0ABQ7TVQ0</accession>
<evidence type="ECO:0000313" key="1">
    <source>
        <dbReference type="EMBL" id="KAH0738197.1"/>
    </source>
</evidence>
<dbReference type="Pfam" id="PF14223">
    <property type="entry name" value="Retrotran_gag_2"/>
    <property type="match status" value="1"/>
</dbReference>
<evidence type="ECO:0000313" key="2">
    <source>
        <dbReference type="Proteomes" id="UP000826656"/>
    </source>
</evidence>
<dbReference type="PANTHER" id="PTHR35317:SF27">
    <property type="entry name" value="RETROVIRUS-RELATED POL POLYPROTEIN FROM TRANSPOSON TNT 1-94"/>
    <property type="match status" value="1"/>
</dbReference>
<sequence length="141" mass="16331">MTKRKKGKPAIPSFDGHYDHWSMLMENFHRSKEFRLVVNTGVQEPAAGTALLEVQKVELNSLRLKDLTANSYLFQDIDCLILDTILCKDTSKQLWDSIKKKYQGTTTAKRALLQTLHADFETFQTLRVDYFSRIMAIENKM</sequence>
<evidence type="ECO:0008006" key="3">
    <source>
        <dbReference type="Google" id="ProtNLM"/>
    </source>
</evidence>
<name>A0ABQ7TVQ0_SOLTU</name>
<dbReference type="PANTHER" id="PTHR35317">
    <property type="entry name" value="OS04G0629600 PROTEIN"/>
    <property type="match status" value="1"/>
</dbReference>
<comment type="caution">
    <text evidence="1">The sequence shown here is derived from an EMBL/GenBank/DDBJ whole genome shotgun (WGS) entry which is preliminary data.</text>
</comment>
<protein>
    <recommendedName>
        <fullName evidence="3">Retrovirus-related Pol polyprotein from transposon TNT 1-94</fullName>
    </recommendedName>
</protein>
<gene>
    <name evidence="1" type="ORF">KY290_036902</name>
</gene>